<evidence type="ECO:0000313" key="2">
    <source>
        <dbReference type="EMBL" id="EQD42099.1"/>
    </source>
</evidence>
<dbReference type="Gene3D" id="1.10.3080.10">
    <property type="entry name" value="Clc chloride channel"/>
    <property type="match status" value="1"/>
</dbReference>
<reference evidence="2" key="1">
    <citation type="submission" date="2013-08" db="EMBL/GenBank/DDBJ databases">
        <authorList>
            <person name="Mendez C."/>
            <person name="Richter M."/>
            <person name="Ferrer M."/>
            <person name="Sanchez J."/>
        </authorList>
    </citation>
    <scope>NUCLEOTIDE SEQUENCE</scope>
</reference>
<evidence type="ECO:0000256" key="1">
    <source>
        <dbReference type="SAM" id="Phobius"/>
    </source>
</evidence>
<name>T1AN38_9ZZZZ</name>
<keyword evidence="1" id="KW-0472">Membrane</keyword>
<dbReference type="AlphaFoldDB" id="T1AN38"/>
<organism evidence="2">
    <name type="scientific">mine drainage metagenome</name>
    <dbReference type="NCBI Taxonomy" id="410659"/>
    <lineage>
        <taxon>unclassified sequences</taxon>
        <taxon>metagenomes</taxon>
        <taxon>ecological metagenomes</taxon>
    </lineage>
</organism>
<feature type="transmembrane region" description="Helical" evidence="1">
    <location>
        <begin position="36"/>
        <end position="66"/>
    </location>
</feature>
<proteinExistence type="predicted"/>
<feature type="non-terminal residue" evidence="2">
    <location>
        <position position="130"/>
    </location>
</feature>
<protein>
    <submittedName>
        <fullName evidence="2">Chloride channel</fullName>
    </submittedName>
</protein>
<sequence>MIATVQRRVAQLRQSLLPLRSLVSHWFVTTSYVRKWLVLGMMIGVIAGLGAVVFYATLTFCTHLFLGVLGGYRPPTPAGEGNFLGTTHFTRPWAIPLVAGFGALLAGILVFSVAPDAEGHGTDAAISAVH</sequence>
<feature type="transmembrane region" description="Helical" evidence="1">
    <location>
        <begin position="93"/>
        <end position="114"/>
    </location>
</feature>
<dbReference type="SUPFAM" id="SSF81340">
    <property type="entry name" value="Clc chloride channel"/>
    <property type="match status" value="1"/>
</dbReference>
<keyword evidence="1" id="KW-0812">Transmembrane</keyword>
<dbReference type="InterPro" id="IPR014743">
    <property type="entry name" value="Cl-channel_core"/>
</dbReference>
<accession>T1AN38</accession>
<gene>
    <name evidence="2" type="ORF">B1B_14208</name>
</gene>
<reference evidence="2" key="2">
    <citation type="journal article" date="2014" name="ISME J.">
        <title>Microbial stratification in low pH oxic and suboxic macroscopic growths along an acid mine drainage.</title>
        <authorList>
            <person name="Mendez-Garcia C."/>
            <person name="Mesa V."/>
            <person name="Sprenger R.R."/>
            <person name="Richter M."/>
            <person name="Diez M.S."/>
            <person name="Solano J."/>
            <person name="Bargiela R."/>
            <person name="Golyshina O.V."/>
            <person name="Manteca A."/>
            <person name="Ramos J.L."/>
            <person name="Gallego J.R."/>
            <person name="Llorente I."/>
            <person name="Martins Dos Santos V.A."/>
            <person name="Jensen O.N."/>
            <person name="Pelaez A.I."/>
            <person name="Sanchez J."/>
            <person name="Ferrer M."/>
        </authorList>
    </citation>
    <scope>NUCLEOTIDE SEQUENCE</scope>
</reference>
<dbReference type="EMBL" id="AUZY01009392">
    <property type="protein sequence ID" value="EQD42099.1"/>
    <property type="molecule type" value="Genomic_DNA"/>
</dbReference>
<comment type="caution">
    <text evidence="2">The sequence shown here is derived from an EMBL/GenBank/DDBJ whole genome shotgun (WGS) entry which is preliminary data.</text>
</comment>
<keyword evidence="1" id="KW-1133">Transmembrane helix</keyword>